<keyword evidence="4" id="KW-1185">Reference proteome</keyword>
<name>A0A7Y2M0P6_9MICO</name>
<keyword evidence="1" id="KW-1133">Transmembrane helix</keyword>
<keyword evidence="1" id="KW-0472">Membrane</keyword>
<gene>
    <name evidence="3" type="ORF">HLA99_10660</name>
</gene>
<evidence type="ECO:0000313" key="4">
    <source>
        <dbReference type="Proteomes" id="UP000543598"/>
    </source>
</evidence>
<accession>A0A7Y2M0P6</accession>
<protein>
    <submittedName>
        <fullName evidence="3">Cell wall protein</fullName>
    </submittedName>
</protein>
<feature type="transmembrane region" description="Helical" evidence="1">
    <location>
        <begin position="152"/>
        <end position="175"/>
    </location>
</feature>
<dbReference type="EMBL" id="JABEMB010000014">
    <property type="protein sequence ID" value="NNH04310.1"/>
    <property type="molecule type" value="Genomic_DNA"/>
</dbReference>
<evidence type="ECO:0000313" key="3">
    <source>
        <dbReference type="EMBL" id="NNH04310.1"/>
    </source>
</evidence>
<organism evidence="3 4">
    <name type="scientific">Microbacterium ulmi</name>
    <dbReference type="NCBI Taxonomy" id="179095"/>
    <lineage>
        <taxon>Bacteria</taxon>
        <taxon>Bacillati</taxon>
        <taxon>Actinomycetota</taxon>
        <taxon>Actinomycetes</taxon>
        <taxon>Micrococcales</taxon>
        <taxon>Microbacteriaceae</taxon>
        <taxon>Microbacterium</taxon>
    </lineage>
</organism>
<feature type="signal peptide" evidence="2">
    <location>
        <begin position="1"/>
        <end position="28"/>
    </location>
</feature>
<evidence type="ECO:0000256" key="2">
    <source>
        <dbReference type="SAM" id="SignalP"/>
    </source>
</evidence>
<dbReference type="RefSeq" id="WP_167038534.1">
    <property type="nucleotide sequence ID" value="NZ_BAAANA010000001.1"/>
</dbReference>
<evidence type="ECO:0000256" key="1">
    <source>
        <dbReference type="SAM" id="Phobius"/>
    </source>
</evidence>
<comment type="caution">
    <text evidence="3">The sequence shown here is derived from an EMBL/GenBank/DDBJ whole genome shotgun (WGS) entry which is preliminary data.</text>
</comment>
<keyword evidence="2" id="KW-0732">Signal</keyword>
<dbReference type="AlphaFoldDB" id="A0A7Y2M0P6"/>
<keyword evidence="1" id="KW-0812">Transmembrane</keyword>
<sequence length="183" mass="17628">MKHPIRTAVAAAVIAAAGALSVPAAASAAVIYPPAGSCTVDDATVEPGAVIRFSCAAETFSADEQVTVTITGEDGASSRIAFFHFAITTASGIVESGADGSLGPVSITLPSNATGTYNIAAVSETSAGGTATATVPTAGGGLSATGLAQEPLIAVLIGGGVLVLAGGALAVAAAMRRRRNSDS</sequence>
<dbReference type="Proteomes" id="UP000543598">
    <property type="component" value="Unassembled WGS sequence"/>
</dbReference>
<proteinExistence type="predicted"/>
<reference evidence="3 4" key="1">
    <citation type="submission" date="2020-05" db="EMBL/GenBank/DDBJ databases">
        <title>MicrobeNet Type strains.</title>
        <authorList>
            <person name="Nicholson A.C."/>
        </authorList>
    </citation>
    <scope>NUCLEOTIDE SEQUENCE [LARGE SCALE GENOMIC DNA]</scope>
    <source>
        <strain evidence="3 4">JCM 14282</strain>
    </source>
</reference>
<feature type="chain" id="PRO_5031516394" evidence="2">
    <location>
        <begin position="29"/>
        <end position="183"/>
    </location>
</feature>